<dbReference type="EMBL" id="LSSL01006321">
    <property type="protein sequence ID" value="OLY78487.1"/>
    <property type="molecule type" value="Genomic_DNA"/>
</dbReference>
<dbReference type="Proteomes" id="UP000187455">
    <property type="component" value="Unassembled WGS sequence"/>
</dbReference>
<reference evidence="1 2" key="1">
    <citation type="journal article" date="2016" name="Mol. Biol. Evol.">
        <title>Genome-Wide Survey of Gut Fungi (Harpellales) Reveals the First Horizontally Transferred Ubiquitin Gene from a Mosquito Host.</title>
        <authorList>
            <person name="Wang Y."/>
            <person name="White M.M."/>
            <person name="Kvist S."/>
            <person name="Moncalvo J.M."/>
        </authorList>
    </citation>
    <scope>NUCLEOTIDE SEQUENCE [LARGE SCALE GENOMIC DNA]</scope>
    <source>
        <strain evidence="1 2">ALG-7-W6</strain>
    </source>
</reference>
<dbReference type="AlphaFoldDB" id="A0A1R0GNM9"/>
<accession>A0A1R0GNM9</accession>
<name>A0A1R0GNM9_9FUNG</name>
<dbReference type="OrthoDB" id="445826at2759"/>
<feature type="non-terminal residue" evidence="1">
    <location>
        <position position="146"/>
    </location>
</feature>
<sequence length="146" mass="16731">MNINEYLSTNESQKTYSEAKLKIWETNFKNLAKNFTGNSKTTEKWESLLNFDIQIFPECDASIKWYDITIVLKNIPNNKSPGIDGIPNEVWKSVSNEASPTSSLAKVIFRILKFIWDTAQIPEIMTTSIVVPILKKGNLQDPNNYR</sequence>
<evidence type="ECO:0000313" key="2">
    <source>
        <dbReference type="Proteomes" id="UP000187455"/>
    </source>
</evidence>
<comment type="caution">
    <text evidence="1">The sequence shown here is derived from an EMBL/GenBank/DDBJ whole genome shotgun (WGS) entry which is preliminary data.</text>
</comment>
<proteinExistence type="predicted"/>
<protein>
    <submittedName>
        <fullName evidence="1">Uncharacterized protein</fullName>
    </submittedName>
</protein>
<keyword evidence="2" id="KW-1185">Reference proteome</keyword>
<gene>
    <name evidence="1" type="ORF">AYI68_g7460</name>
</gene>
<evidence type="ECO:0000313" key="1">
    <source>
        <dbReference type="EMBL" id="OLY78487.1"/>
    </source>
</evidence>
<dbReference type="STRING" id="133383.A0A1R0GNM9"/>
<organism evidence="1 2">
    <name type="scientific">Smittium mucronatum</name>
    <dbReference type="NCBI Taxonomy" id="133383"/>
    <lineage>
        <taxon>Eukaryota</taxon>
        <taxon>Fungi</taxon>
        <taxon>Fungi incertae sedis</taxon>
        <taxon>Zoopagomycota</taxon>
        <taxon>Kickxellomycotina</taxon>
        <taxon>Harpellomycetes</taxon>
        <taxon>Harpellales</taxon>
        <taxon>Legeriomycetaceae</taxon>
        <taxon>Smittium</taxon>
    </lineage>
</organism>